<keyword evidence="5" id="KW-0238">DNA-binding</keyword>
<gene>
    <name evidence="10" type="ORF">NECHADRAFT_88905</name>
</gene>
<dbReference type="AlphaFoldDB" id="C7ZAQ8"/>
<name>C7ZAQ8_FUSV7</name>
<dbReference type="GO" id="GO:0005634">
    <property type="term" value="C:nucleus"/>
    <property type="evidence" value="ECO:0007669"/>
    <property type="project" value="UniProtKB-SubCell"/>
</dbReference>
<evidence type="ECO:0000256" key="2">
    <source>
        <dbReference type="ARBA" id="ARBA00022723"/>
    </source>
</evidence>
<keyword evidence="2" id="KW-0479">Metal-binding</keyword>
<dbReference type="GO" id="GO:0043565">
    <property type="term" value="F:sequence-specific DNA binding"/>
    <property type="evidence" value="ECO:0007669"/>
    <property type="project" value="TreeGrafter"/>
</dbReference>
<evidence type="ECO:0000256" key="7">
    <source>
        <dbReference type="ARBA" id="ARBA00023242"/>
    </source>
</evidence>
<dbReference type="RefSeq" id="XP_003044600.1">
    <property type="nucleotide sequence ID" value="XM_003044554.1"/>
</dbReference>
<evidence type="ECO:0000256" key="6">
    <source>
        <dbReference type="ARBA" id="ARBA00023163"/>
    </source>
</evidence>
<keyword evidence="3" id="KW-0862">Zinc</keyword>
<comment type="subcellular location">
    <subcellularLocation>
        <location evidence="1">Nucleus</location>
    </subcellularLocation>
</comment>
<dbReference type="GO" id="GO:0008270">
    <property type="term" value="F:zinc ion binding"/>
    <property type="evidence" value="ECO:0007669"/>
    <property type="project" value="InterPro"/>
</dbReference>
<accession>C7ZAQ8</accession>
<evidence type="ECO:0000256" key="3">
    <source>
        <dbReference type="ARBA" id="ARBA00022833"/>
    </source>
</evidence>
<dbReference type="GO" id="GO:0006351">
    <property type="term" value="P:DNA-templated transcription"/>
    <property type="evidence" value="ECO:0007669"/>
    <property type="project" value="InterPro"/>
</dbReference>
<protein>
    <recommendedName>
        <fullName evidence="9">Xylanolytic transcriptional activator regulatory domain-containing protein</fullName>
    </recommendedName>
</protein>
<dbReference type="EMBL" id="GG698913">
    <property type="protein sequence ID" value="EEU38887.1"/>
    <property type="molecule type" value="Genomic_DNA"/>
</dbReference>
<evidence type="ECO:0000256" key="8">
    <source>
        <dbReference type="SAM" id="MobiDB-lite"/>
    </source>
</evidence>
<evidence type="ECO:0000313" key="11">
    <source>
        <dbReference type="Proteomes" id="UP000005206"/>
    </source>
</evidence>
<keyword evidence="6" id="KW-0804">Transcription</keyword>
<dbReference type="HOGENOM" id="CLU_013962_0_0_1"/>
<dbReference type="OrthoDB" id="25921at2759"/>
<dbReference type="OMA" id="AHYAHMC"/>
<feature type="region of interest" description="Disordered" evidence="8">
    <location>
        <begin position="96"/>
        <end position="130"/>
    </location>
</feature>
<evidence type="ECO:0000256" key="1">
    <source>
        <dbReference type="ARBA" id="ARBA00004123"/>
    </source>
</evidence>
<dbReference type="Pfam" id="PF04082">
    <property type="entry name" value="Fungal_trans"/>
    <property type="match status" value="1"/>
</dbReference>
<dbReference type="GeneID" id="9672905"/>
<feature type="compositionally biased region" description="Polar residues" evidence="8">
    <location>
        <begin position="97"/>
        <end position="112"/>
    </location>
</feature>
<keyword evidence="11" id="KW-1185">Reference proteome</keyword>
<dbReference type="InterPro" id="IPR007219">
    <property type="entry name" value="XnlR_reg_dom"/>
</dbReference>
<dbReference type="SMART" id="SM00906">
    <property type="entry name" value="Fungal_trans"/>
    <property type="match status" value="1"/>
</dbReference>
<keyword evidence="7" id="KW-0539">Nucleus</keyword>
<evidence type="ECO:0000259" key="9">
    <source>
        <dbReference type="SMART" id="SM00906"/>
    </source>
</evidence>
<evidence type="ECO:0000313" key="10">
    <source>
        <dbReference type="EMBL" id="EEU38887.1"/>
    </source>
</evidence>
<sequence length="611" mass="69426">MPRFRPRNTKARPKKVRLPLSCLALTRLVKSLEARVAELEAQVLALPTGPQHLPSSMASKVAQATISFGVPSSGAYLQSKISTTLFLRPSCPPLAVSATTQNQGPETATSEGDSSDAGGQHPAQPERPYTSNLIDLKSIPYWALERMVRNYAGTHLPQYPCISETMLQSIVERTQNEDLQDSTEPSVYGASTDSGLGPFEYFVLAISALTMTWKDEQQARTTSESFYKSALKHLQVLEDPSEIKALQISLLLAHFAHMCPERVDNWTCIANAVRIVLALGLHREFPQGIDPEQARLRSELFWVAYGMERSLCANLRLPLSFPEEAITTKLKDPSLDEPDTFITDDMRKKSSANHIYRYRSLETEVHRVLYLKEDLALHGATIRDWITDITHRLEGWYAKAQTYTQYNMLEFKHVQFYHLRLRIHRPTPTLSIRHPDDWANSEGCQRLIEDYLSQERRRRLFYPWHGTHILFETALVALDASWSAREYQPLRGQAERMVQTLIPQCLQILTNIGQRWSEATRCADKLRPMVEKVSSAFSWAAQVSVFEAAAIADEIESLLFSDKSLSWNRAAMGDINFGFEDGNLFFDNLLVDDLETFQWAPEWDLLSGEML</sequence>
<dbReference type="InParanoid" id="C7ZAQ8"/>
<proteinExistence type="predicted"/>
<dbReference type="InterPro" id="IPR052202">
    <property type="entry name" value="Yeast_MetPath_Reg"/>
</dbReference>
<dbReference type="eggNOG" id="ENOG502S5TA">
    <property type="taxonomic scope" value="Eukaryota"/>
</dbReference>
<evidence type="ECO:0000256" key="4">
    <source>
        <dbReference type="ARBA" id="ARBA00023015"/>
    </source>
</evidence>
<reference evidence="10 11" key="1">
    <citation type="journal article" date="2009" name="PLoS Genet.">
        <title>The genome of Nectria haematococca: contribution of supernumerary chromosomes to gene expansion.</title>
        <authorList>
            <person name="Coleman J.J."/>
            <person name="Rounsley S.D."/>
            <person name="Rodriguez-Carres M."/>
            <person name="Kuo A."/>
            <person name="Wasmann C.C."/>
            <person name="Grimwood J."/>
            <person name="Schmutz J."/>
            <person name="Taga M."/>
            <person name="White G.J."/>
            <person name="Zhou S."/>
            <person name="Schwartz D.C."/>
            <person name="Freitag M."/>
            <person name="Ma L.J."/>
            <person name="Danchin E.G."/>
            <person name="Henrissat B."/>
            <person name="Coutinho P.M."/>
            <person name="Nelson D.R."/>
            <person name="Straney D."/>
            <person name="Napoli C.A."/>
            <person name="Barker B.M."/>
            <person name="Gribskov M."/>
            <person name="Rep M."/>
            <person name="Kroken S."/>
            <person name="Molnar I."/>
            <person name="Rensing C."/>
            <person name="Kennell J.C."/>
            <person name="Zamora J."/>
            <person name="Farman M.L."/>
            <person name="Selker E.U."/>
            <person name="Salamov A."/>
            <person name="Shapiro H."/>
            <person name="Pangilinan J."/>
            <person name="Lindquist E."/>
            <person name="Lamers C."/>
            <person name="Grigoriev I.V."/>
            <person name="Geiser D.M."/>
            <person name="Covert S.F."/>
            <person name="Temporini E."/>
            <person name="Vanetten H.D."/>
        </authorList>
    </citation>
    <scope>NUCLEOTIDE SEQUENCE [LARGE SCALE GENOMIC DNA]</scope>
    <source>
        <strain evidence="11">ATCC MYA-4622 / CBS 123669 / FGSC 9596 / NRRL 45880 / 77-13-4</strain>
    </source>
</reference>
<dbReference type="VEuPathDB" id="FungiDB:NECHADRAFT_88905"/>
<dbReference type="Proteomes" id="UP000005206">
    <property type="component" value="Unassembled WGS sequence"/>
</dbReference>
<dbReference type="PANTHER" id="PTHR47782:SF12">
    <property type="entry name" value="ZN(II)2CYS6 TRANSCRIPTION FACTOR (EUROFUNG)"/>
    <property type="match status" value="1"/>
</dbReference>
<feature type="domain" description="Xylanolytic transcriptional activator regulatory" evidence="9">
    <location>
        <begin position="265"/>
        <end position="337"/>
    </location>
</feature>
<dbReference type="CDD" id="cd12148">
    <property type="entry name" value="fungal_TF_MHR"/>
    <property type="match status" value="1"/>
</dbReference>
<organism evidence="10 11">
    <name type="scientific">Fusarium vanettenii (strain ATCC MYA-4622 / CBS 123669 / FGSC 9596 / NRRL 45880 / 77-13-4)</name>
    <name type="common">Fusarium solani subsp. pisi</name>
    <dbReference type="NCBI Taxonomy" id="660122"/>
    <lineage>
        <taxon>Eukaryota</taxon>
        <taxon>Fungi</taxon>
        <taxon>Dikarya</taxon>
        <taxon>Ascomycota</taxon>
        <taxon>Pezizomycotina</taxon>
        <taxon>Sordariomycetes</taxon>
        <taxon>Hypocreomycetidae</taxon>
        <taxon>Hypocreales</taxon>
        <taxon>Nectriaceae</taxon>
        <taxon>Fusarium</taxon>
        <taxon>Fusarium solani species complex</taxon>
        <taxon>Fusarium vanettenii</taxon>
    </lineage>
</organism>
<dbReference type="GO" id="GO:0000981">
    <property type="term" value="F:DNA-binding transcription factor activity, RNA polymerase II-specific"/>
    <property type="evidence" value="ECO:0007669"/>
    <property type="project" value="TreeGrafter"/>
</dbReference>
<dbReference type="GO" id="GO:0045944">
    <property type="term" value="P:positive regulation of transcription by RNA polymerase II"/>
    <property type="evidence" value="ECO:0007669"/>
    <property type="project" value="TreeGrafter"/>
</dbReference>
<dbReference type="STRING" id="660122.C7ZAQ8"/>
<dbReference type="KEGG" id="nhe:NECHADRAFT_88905"/>
<evidence type="ECO:0000256" key="5">
    <source>
        <dbReference type="ARBA" id="ARBA00023125"/>
    </source>
</evidence>
<keyword evidence="4" id="KW-0805">Transcription regulation</keyword>
<dbReference type="PANTHER" id="PTHR47782">
    <property type="entry name" value="ZN(II)2CYS6 TRANSCRIPTION FACTOR (EUROFUNG)-RELATED"/>
    <property type="match status" value="1"/>
</dbReference>